<dbReference type="PANTHER" id="PTHR36220:SF1">
    <property type="entry name" value="GAMMA TUBULIN COMPLEX COMPONENT C-TERMINAL DOMAIN-CONTAINING PROTEIN"/>
    <property type="match status" value="1"/>
</dbReference>
<name>A0ABV7HLU9_9GAMM</name>
<feature type="region of interest" description="Disordered" evidence="4">
    <location>
        <begin position="26"/>
        <end position="45"/>
    </location>
</feature>
<dbReference type="SMART" id="SM00191">
    <property type="entry name" value="Int_alpha"/>
    <property type="match status" value="6"/>
</dbReference>
<evidence type="ECO:0000256" key="2">
    <source>
        <dbReference type="ARBA" id="ARBA00022737"/>
    </source>
</evidence>
<dbReference type="Proteomes" id="UP001595548">
    <property type="component" value="Unassembled WGS sequence"/>
</dbReference>
<dbReference type="Gene3D" id="2.60.40.10">
    <property type="entry name" value="Immunoglobulins"/>
    <property type="match status" value="1"/>
</dbReference>
<dbReference type="Gene3D" id="2.130.10.130">
    <property type="entry name" value="Integrin alpha, N-terminal"/>
    <property type="match status" value="2"/>
</dbReference>
<dbReference type="InterPro" id="IPR011043">
    <property type="entry name" value="Gal_Oxase/kelch_b-propeller"/>
</dbReference>
<sequence>MSKQLFPRTALWLSIGGALLAAGCGGSDDHDDHGQAPEAPTASASVAPKTLTLSWNSVSGADYYKVSQDPDGNTGFSDISGQVNGTEFTAPLAAHLTNWTDGRFIVEACNSQGCTASEDIYLDDQVADAIGYLKAGAPQQKATFGFAMAASADGTTLAVGAPRFNIAADAGTNSGAVFIFQASDSGWQLSQTLNNPSPDMGEDDLFGYSLGLSDDGATLAVGAPYEDSAKGAAAEDNSLADSGAVYVYQNTNSNWQQQALIKASNAEKQDFFGVRVALSADGSRLAASAPYEDSNAAGVNGNQDDNSVDLAGAVYVFDLSDEDWNQQAYIKPSTKSWHDSPCFDPRPPSIECYETTPSRFGYALAFADEGNLLAVGSPGDNSSSGGINGDEEDFKARSSGAVHILRYTDAGWGHTDYIKAATPGMNDEFGLSLALSADGSRLAVGAPYEDGAGSGLDADATTIGEADSGAAYLFAFDGSWQQQAYIKAEASDEDNLFGWQVALSGDGTVLAAGAPRDDSDAQAIGTDWDNNLAPSAGAAYLYQHNGSSWQLGNYIKSSNTDANDTFGRTLVLTRDGQTLAVTASGEDGKGTDTTGDSSDNSVTDSGAVYLY</sequence>
<evidence type="ECO:0000256" key="1">
    <source>
        <dbReference type="ARBA" id="ARBA00022729"/>
    </source>
</evidence>
<dbReference type="InterPro" id="IPR013517">
    <property type="entry name" value="FG-GAP"/>
</dbReference>
<reference evidence="7" key="1">
    <citation type="journal article" date="2019" name="Int. J. Syst. Evol. Microbiol.">
        <title>The Global Catalogue of Microorganisms (GCM) 10K type strain sequencing project: providing services to taxonomists for standard genome sequencing and annotation.</title>
        <authorList>
            <consortium name="The Broad Institute Genomics Platform"/>
            <consortium name="The Broad Institute Genome Sequencing Center for Infectious Disease"/>
            <person name="Wu L."/>
            <person name="Ma J."/>
        </authorList>
    </citation>
    <scope>NUCLEOTIDE SEQUENCE [LARGE SCALE GENOMIC DNA]</scope>
    <source>
        <strain evidence="7">KCTC 52141</strain>
    </source>
</reference>
<dbReference type="InterPro" id="IPR028994">
    <property type="entry name" value="Integrin_alpha_N"/>
</dbReference>
<evidence type="ECO:0000313" key="6">
    <source>
        <dbReference type="EMBL" id="MFC3153729.1"/>
    </source>
</evidence>
<feature type="chain" id="PRO_5046359004" description="Integrin" evidence="5">
    <location>
        <begin position="22"/>
        <end position="611"/>
    </location>
</feature>
<accession>A0ABV7HLU9</accession>
<evidence type="ECO:0008006" key="8">
    <source>
        <dbReference type="Google" id="ProtNLM"/>
    </source>
</evidence>
<dbReference type="SUPFAM" id="SSF50965">
    <property type="entry name" value="Galactose oxidase, central domain"/>
    <property type="match status" value="1"/>
</dbReference>
<feature type="region of interest" description="Disordered" evidence="4">
    <location>
        <begin position="581"/>
        <end position="605"/>
    </location>
</feature>
<dbReference type="RefSeq" id="WP_382413644.1">
    <property type="nucleotide sequence ID" value="NZ_AP031500.1"/>
</dbReference>
<keyword evidence="7" id="KW-1185">Reference proteome</keyword>
<feature type="signal peptide" evidence="5">
    <location>
        <begin position="1"/>
        <end position="21"/>
    </location>
</feature>
<dbReference type="InterPro" id="IPR013519">
    <property type="entry name" value="Int_alpha_beta-p"/>
</dbReference>
<keyword evidence="1 5" id="KW-0732">Signal</keyword>
<dbReference type="Pfam" id="PF14312">
    <property type="entry name" value="FG-GAP_2"/>
    <property type="match status" value="2"/>
</dbReference>
<dbReference type="PANTHER" id="PTHR36220">
    <property type="entry name" value="UNNAMED PRODUCT"/>
    <property type="match status" value="1"/>
</dbReference>
<dbReference type="EMBL" id="JBHRTL010000001">
    <property type="protein sequence ID" value="MFC3153729.1"/>
    <property type="molecule type" value="Genomic_DNA"/>
</dbReference>
<comment type="caution">
    <text evidence="6">The sequence shown here is derived from an EMBL/GenBank/DDBJ whole genome shotgun (WGS) entry which is preliminary data.</text>
</comment>
<dbReference type="PROSITE" id="PS51470">
    <property type="entry name" value="FG_GAP"/>
    <property type="match status" value="1"/>
</dbReference>
<dbReference type="InterPro" id="IPR013783">
    <property type="entry name" value="Ig-like_fold"/>
</dbReference>
<feature type="compositionally biased region" description="Low complexity" evidence="4">
    <location>
        <begin position="591"/>
        <end position="605"/>
    </location>
</feature>
<evidence type="ECO:0000256" key="4">
    <source>
        <dbReference type="SAM" id="MobiDB-lite"/>
    </source>
</evidence>
<dbReference type="PROSITE" id="PS51257">
    <property type="entry name" value="PROKAR_LIPOPROTEIN"/>
    <property type="match status" value="1"/>
</dbReference>
<protein>
    <recommendedName>
        <fullName evidence="8">Integrin</fullName>
    </recommendedName>
</protein>
<keyword evidence="3" id="KW-0325">Glycoprotein</keyword>
<evidence type="ECO:0000313" key="7">
    <source>
        <dbReference type="Proteomes" id="UP001595548"/>
    </source>
</evidence>
<gene>
    <name evidence="6" type="ORF">ACFOEB_00810</name>
</gene>
<evidence type="ECO:0000256" key="3">
    <source>
        <dbReference type="ARBA" id="ARBA00023180"/>
    </source>
</evidence>
<organism evidence="6 7">
    <name type="scientific">Gilvimarinus japonicus</name>
    <dbReference type="NCBI Taxonomy" id="1796469"/>
    <lineage>
        <taxon>Bacteria</taxon>
        <taxon>Pseudomonadati</taxon>
        <taxon>Pseudomonadota</taxon>
        <taxon>Gammaproteobacteria</taxon>
        <taxon>Cellvibrionales</taxon>
        <taxon>Cellvibrionaceae</taxon>
        <taxon>Gilvimarinus</taxon>
    </lineage>
</organism>
<evidence type="ECO:0000256" key="5">
    <source>
        <dbReference type="SAM" id="SignalP"/>
    </source>
</evidence>
<keyword evidence="2" id="KW-0677">Repeat</keyword>
<proteinExistence type="predicted"/>